<evidence type="ECO:0000256" key="3">
    <source>
        <dbReference type="ARBA" id="ARBA00023002"/>
    </source>
</evidence>
<gene>
    <name evidence="7" type="ORF">D1868_05940</name>
</gene>
<dbReference type="SUPFAM" id="SSF55961">
    <property type="entry name" value="Bet v1-like"/>
    <property type="match status" value="1"/>
</dbReference>
<dbReference type="KEGG" id="sazo:D1868_05940"/>
<keyword evidence="1" id="KW-0001">2Fe-2S</keyword>
<proteinExistence type="predicted"/>
<dbReference type="GeneID" id="42798592"/>
<dbReference type="Gene3D" id="2.102.10.10">
    <property type="entry name" value="Rieske [2Fe-2S] iron-sulphur domain"/>
    <property type="match status" value="1"/>
</dbReference>
<sequence>MINEWIPLTFSDELRDMKGVTTLGKNVLLLRYKDQVYAFSDLCPHRLARLSMGRVIDGEIQCPYHGWRFNYKGELTLVPSLGKKINVKLTRYSVMEKYGIIWVSLIENPYHFANIEEWEDKKFRKIKCGPYYIDANPFRVMENLMDVSHFPYVHEGYLGDPKFPQIPEYEVEINHDGEIIAKSISVWQPNPDGTINGRFFNYTYKILSPFVLYFRKEDRGDIFSMIFAINPVSKDKTVVYAWIFMNYAYDVDPDKIRQFEDEIINQDKIVLESQPKEYYLDLRREISVRADKLSIFYRNMLKQRLGIIPELGLVE</sequence>
<dbReference type="InterPro" id="IPR017941">
    <property type="entry name" value="Rieske_2Fe-2S"/>
</dbReference>
<dbReference type="Gene3D" id="3.90.380.10">
    <property type="entry name" value="Naphthalene 1,2-dioxygenase Alpha Subunit, Chain A, domain 1"/>
    <property type="match status" value="1"/>
</dbReference>
<keyword evidence="3" id="KW-0560">Oxidoreductase</keyword>
<evidence type="ECO:0000256" key="5">
    <source>
        <dbReference type="ARBA" id="ARBA00023014"/>
    </source>
</evidence>
<dbReference type="SUPFAM" id="SSF50022">
    <property type="entry name" value="ISP domain"/>
    <property type="match status" value="1"/>
</dbReference>
<dbReference type="CDD" id="cd03469">
    <property type="entry name" value="Rieske_RO_Alpha_N"/>
    <property type="match status" value="1"/>
</dbReference>
<reference evidence="7 8" key="1">
    <citation type="submission" date="2019-10" db="EMBL/GenBank/DDBJ databases">
        <title>Genome Sequences from Six Type Strain Members of the Archaeal Family Sulfolobaceae: Acidianus ambivalens, Acidianus infernus, Metallosphaera prunae, Stygiolobus azoricus, Sulfolobus metallicus, and Sulfurisphaera ohwakuensis.</title>
        <authorList>
            <person name="Counts J.A."/>
            <person name="Kelly R.M."/>
        </authorList>
    </citation>
    <scope>NUCLEOTIDE SEQUENCE [LARGE SCALE GENOMIC DNA]</scope>
    <source>
        <strain evidence="7 8">FC6</strain>
    </source>
</reference>
<dbReference type="EMBL" id="CP045483">
    <property type="protein sequence ID" value="QGR19575.1"/>
    <property type="molecule type" value="Genomic_DNA"/>
</dbReference>
<keyword evidence="4" id="KW-0408">Iron</keyword>
<protein>
    <submittedName>
        <fullName evidence="7">Rieske 2Fe-2S domain-containing protein</fullName>
    </submittedName>
</protein>
<dbReference type="GO" id="GO:0016491">
    <property type="term" value="F:oxidoreductase activity"/>
    <property type="evidence" value="ECO:0007669"/>
    <property type="project" value="UniProtKB-KW"/>
</dbReference>
<feature type="domain" description="Rieske" evidence="6">
    <location>
        <begin position="5"/>
        <end position="103"/>
    </location>
</feature>
<evidence type="ECO:0000256" key="1">
    <source>
        <dbReference type="ARBA" id="ARBA00022714"/>
    </source>
</evidence>
<dbReference type="PANTHER" id="PTHR21266">
    <property type="entry name" value="IRON-SULFUR DOMAIN CONTAINING PROTEIN"/>
    <property type="match status" value="1"/>
</dbReference>
<evidence type="ECO:0000256" key="2">
    <source>
        <dbReference type="ARBA" id="ARBA00022723"/>
    </source>
</evidence>
<dbReference type="InterPro" id="IPR036922">
    <property type="entry name" value="Rieske_2Fe-2S_sf"/>
</dbReference>
<dbReference type="InterPro" id="IPR044043">
    <property type="entry name" value="VanA_C_cat"/>
</dbReference>
<keyword evidence="5" id="KW-0411">Iron-sulfur</keyword>
<dbReference type="Pfam" id="PF00355">
    <property type="entry name" value="Rieske"/>
    <property type="match status" value="1"/>
</dbReference>
<dbReference type="PROSITE" id="PS51296">
    <property type="entry name" value="RIESKE"/>
    <property type="match status" value="1"/>
</dbReference>
<dbReference type="RefSeq" id="WP_156006483.1">
    <property type="nucleotide sequence ID" value="NZ_CP045483.1"/>
</dbReference>
<organism evidence="7 8">
    <name type="scientific">Stygiolobus azoricus</name>
    <dbReference type="NCBI Taxonomy" id="41675"/>
    <lineage>
        <taxon>Archaea</taxon>
        <taxon>Thermoproteota</taxon>
        <taxon>Thermoprotei</taxon>
        <taxon>Sulfolobales</taxon>
        <taxon>Sulfolobaceae</taxon>
        <taxon>Stygiolobus</taxon>
    </lineage>
</organism>
<evidence type="ECO:0000313" key="8">
    <source>
        <dbReference type="Proteomes" id="UP000423396"/>
    </source>
</evidence>
<keyword evidence="8" id="KW-1185">Reference proteome</keyword>
<dbReference type="GO" id="GO:0046872">
    <property type="term" value="F:metal ion binding"/>
    <property type="evidence" value="ECO:0007669"/>
    <property type="project" value="UniProtKB-KW"/>
</dbReference>
<evidence type="ECO:0000256" key="4">
    <source>
        <dbReference type="ARBA" id="ARBA00023004"/>
    </source>
</evidence>
<accession>A0A650CPD9</accession>
<name>A0A650CPD9_9CREN</name>
<evidence type="ECO:0000313" key="7">
    <source>
        <dbReference type="EMBL" id="QGR19575.1"/>
    </source>
</evidence>
<dbReference type="InterPro" id="IPR050584">
    <property type="entry name" value="Cholesterol_7-desaturase"/>
</dbReference>
<dbReference type="GO" id="GO:0051537">
    <property type="term" value="F:2 iron, 2 sulfur cluster binding"/>
    <property type="evidence" value="ECO:0007669"/>
    <property type="project" value="UniProtKB-KW"/>
</dbReference>
<dbReference type="AlphaFoldDB" id="A0A650CPD9"/>
<dbReference type="Proteomes" id="UP000423396">
    <property type="component" value="Chromosome"/>
</dbReference>
<dbReference type="Pfam" id="PF19112">
    <property type="entry name" value="VanA_C"/>
    <property type="match status" value="1"/>
</dbReference>
<dbReference type="PANTHER" id="PTHR21266:SF60">
    <property type="entry name" value="3-KETOSTEROID-9-ALPHA-MONOOXYGENASE, OXYGENASE COMPONENT"/>
    <property type="match status" value="1"/>
</dbReference>
<dbReference type="OrthoDB" id="6837at2157"/>
<keyword evidence="2" id="KW-0479">Metal-binding</keyword>
<evidence type="ECO:0000259" key="6">
    <source>
        <dbReference type="PROSITE" id="PS51296"/>
    </source>
</evidence>